<proteinExistence type="predicted"/>
<accession>A0A2K8T1S0</accession>
<dbReference type="AlphaFoldDB" id="A0A2K8T1S0"/>
<dbReference type="EMBL" id="CP024785">
    <property type="protein sequence ID" value="AUB41642.1"/>
    <property type="molecule type" value="Genomic_DNA"/>
</dbReference>
<sequence>MWFQNRLVCGLKRLCLQFATTSCSHISSINKRMKMERHCTHAADSTFCESLCWL</sequence>
<protein>
    <submittedName>
        <fullName evidence="1">Uncharacterized protein</fullName>
    </submittedName>
</protein>
<reference evidence="1 2" key="1">
    <citation type="submission" date="2017-11" db="EMBL/GenBank/DDBJ databases">
        <title>Complete genome of a free-living desiccation-tolerant cyanobacterium and its photosynthetic adaptation to extreme terrestrial habitat.</title>
        <authorList>
            <person name="Shang J."/>
        </authorList>
    </citation>
    <scope>NUCLEOTIDE SEQUENCE [LARGE SCALE GENOMIC DNA]</scope>
    <source>
        <strain evidence="1 2">CCNUN1</strain>
    </source>
</reference>
<keyword evidence="2" id="KW-1185">Reference proteome</keyword>
<evidence type="ECO:0000313" key="1">
    <source>
        <dbReference type="EMBL" id="AUB41642.1"/>
    </source>
</evidence>
<dbReference type="Proteomes" id="UP000232003">
    <property type="component" value="Chromosome"/>
</dbReference>
<evidence type="ECO:0000313" key="2">
    <source>
        <dbReference type="Proteomes" id="UP000232003"/>
    </source>
</evidence>
<organism evidence="1 2">
    <name type="scientific">Nostoc flagelliforme CCNUN1</name>
    <dbReference type="NCBI Taxonomy" id="2038116"/>
    <lineage>
        <taxon>Bacteria</taxon>
        <taxon>Bacillati</taxon>
        <taxon>Cyanobacteriota</taxon>
        <taxon>Cyanophyceae</taxon>
        <taxon>Nostocales</taxon>
        <taxon>Nostocaceae</taxon>
        <taxon>Nostoc</taxon>
    </lineage>
</organism>
<gene>
    <name evidence="1" type="ORF">COO91_07694</name>
</gene>
<dbReference type="KEGG" id="nfl:COO91_07694"/>
<name>A0A2K8T1S0_9NOSO</name>